<dbReference type="GO" id="GO:0045337">
    <property type="term" value="P:farnesyl diphosphate biosynthetic process"/>
    <property type="evidence" value="ECO:0007669"/>
    <property type="project" value="TreeGrafter"/>
</dbReference>
<evidence type="ECO:0000256" key="3">
    <source>
        <dbReference type="ARBA" id="ARBA00022723"/>
    </source>
</evidence>
<reference evidence="6" key="1">
    <citation type="submission" date="2020-05" db="UniProtKB">
        <authorList>
            <consortium name="EnsemblMetazoa"/>
        </authorList>
    </citation>
    <scope>IDENTIFICATION</scope>
    <source>
        <strain evidence="6">Jacobina</strain>
    </source>
</reference>
<dbReference type="Gene3D" id="1.10.600.10">
    <property type="entry name" value="Farnesyl Diphosphate Synthase"/>
    <property type="match status" value="2"/>
</dbReference>
<comment type="cofactor">
    <cofactor evidence="1">
        <name>Mg(2+)</name>
        <dbReference type="ChEBI" id="CHEBI:18420"/>
    </cofactor>
</comment>
<evidence type="ECO:0000256" key="2">
    <source>
        <dbReference type="ARBA" id="ARBA00022679"/>
    </source>
</evidence>
<evidence type="ECO:0000256" key="1">
    <source>
        <dbReference type="ARBA" id="ARBA00001946"/>
    </source>
</evidence>
<evidence type="ECO:0000256" key="4">
    <source>
        <dbReference type="ARBA" id="ARBA00022842"/>
    </source>
</evidence>
<organism evidence="6 7">
    <name type="scientific">Lutzomyia longipalpis</name>
    <name type="common">Sand fly</name>
    <dbReference type="NCBI Taxonomy" id="7200"/>
    <lineage>
        <taxon>Eukaryota</taxon>
        <taxon>Metazoa</taxon>
        <taxon>Ecdysozoa</taxon>
        <taxon>Arthropoda</taxon>
        <taxon>Hexapoda</taxon>
        <taxon>Insecta</taxon>
        <taxon>Pterygota</taxon>
        <taxon>Neoptera</taxon>
        <taxon>Endopterygota</taxon>
        <taxon>Diptera</taxon>
        <taxon>Nematocera</taxon>
        <taxon>Psychodoidea</taxon>
        <taxon>Psychodidae</taxon>
        <taxon>Lutzomyia</taxon>
        <taxon>Lutzomyia</taxon>
    </lineage>
</organism>
<dbReference type="EMBL" id="AJWK01019116">
    <property type="status" value="NOT_ANNOTATED_CDS"/>
    <property type="molecule type" value="Genomic_DNA"/>
</dbReference>
<dbReference type="Proteomes" id="UP000092461">
    <property type="component" value="Unassembled WGS sequence"/>
</dbReference>
<dbReference type="PANTHER" id="PTHR11525:SF0">
    <property type="entry name" value="FARNESYL PYROPHOSPHATE SYNTHASE"/>
    <property type="match status" value="1"/>
</dbReference>
<evidence type="ECO:0008006" key="8">
    <source>
        <dbReference type="Google" id="ProtNLM"/>
    </source>
</evidence>
<dbReference type="SFLD" id="SFLDS00005">
    <property type="entry name" value="Isoprenoid_Synthase_Type_I"/>
    <property type="match status" value="2"/>
</dbReference>
<keyword evidence="3" id="KW-0479">Metal-binding</keyword>
<dbReference type="AlphaFoldDB" id="A0A1B0CMR1"/>
<dbReference type="EMBL" id="AJWK01019114">
    <property type="status" value="NOT_ANNOTATED_CDS"/>
    <property type="molecule type" value="Genomic_DNA"/>
</dbReference>
<dbReference type="SUPFAM" id="SSF48576">
    <property type="entry name" value="Terpenoid synthases"/>
    <property type="match status" value="2"/>
</dbReference>
<dbReference type="GO" id="GO:0004161">
    <property type="term" value="F:dimethylallyltranstransferase activity"/>
    <property type="evidence" value="ECO:0007669"/>
    <property type="project" value="TreeGrafter"/>
</dbReference>
<dbReference type="InterPro" id="IPR000092">
    <property type="entry name" value="Polyprenyl_synt"/>
</dbReference>
<dbReference type="InterPro" id="IPR008949">
    <property type="entry name" value="Isoprenoid_synthase_dom_sf"/>
</dbReference>
<keyword evidence="7" id="KW-1185">Reference proteome</keyword>
<dbReference type="InterPro" id="IPR039702">
    <property type="entry name" value="FPS1-like"/>
</dbReference>
<evidence type="ECO:0000256" key="5">
    <source>
        <dbReference type="ARBA" id="ARBA00033740"/>
    </source>
</evidence>
<sequence length="702" mass="81375">MISSKVLGFFQKSSVGNLSKRFLYEIKHSAGSLRGKRSFKTMPVNYIAEFWDKREYPVLPSDMPQKTLPRNYLIKPKEVTSDMWFSQEKRDEFMSYFPDIVQQLESKAATIDMIEHGKHISEVLNYVVPGGRKYAGVIAAETYKMLLPKSEQTPENIKLGYYLGWCVELLIEKINMADDIMDETVERRNKKAWHLLENVKMAAINDSCIIETGMYYLLQRNFGHLHCFMRLLQHVNEAAFIVFMGQHIDMKYARDAFNTSLKMYRETANNCAIYIVSYLPVVLGMTLAGYTDRENVQNAKSILTQLGYFYLIENDYMDCFGDPALTGKVGTDIQTGKCRWPIVAFMEKASPEQKYLMRDHYGKDNKESIALVKKLFEDVNMHQLYADYSAELYDTLMKDIEKNSYGDLKKVYLKLVLKYFVPGGRKYAGVVTAETYKMLLPKSEKTPENIKLGYYLGWCVELYYDSIFMNDDIIDGAKTRRNKICWHRLKDVQLNAINDAHLIETGMYYLLRKNFGYLDCYGRILELFNDTSFIYRLGQQIEIKYSKDAFNTSLKLFRSALNSASVYMASYLPVVLGMTLAGYTDPEIVIKARTILTQLGYFYLIENDYMDCFGDPALTGKVGRDIQTGRCRWPIVAFMEKASPEQKKLMRANYGKDNAENVAVAKQLFEEINIHNIYTEYVFELYQKLMKDIEENSYGDLK</sequence>
<evidence type="ECO:0000313" key="6">
    <source>
        <dbReference type="EnsemblMetazoa" id="LLOJ005949-PA"/>
    </source>
</evidence>
<dbReference type="Pfam" id="PF00348">
    <property type="entry name" value="polyprenyl_synt"/>
    <property type="match status" value="2"/>
</dbReference>
<protein>
    <recommendedName>
        <fullName evidence="8">Polyprenyl synthetase</fullName>
    </recommendedName>
</protein>
<proteinExistence type="predicted"/>
<dbReference type="VEuPathDB" id="VectorBase:LLOJ005949"/>
<dbReference type="GO" id="GO:0005737">
    <property type="term" value="C:cytoplasm"/>
    <property type="evidence" value="ECO:0007669"/>
    <property type="project" value="TreeGrafter"/>
</dbReference>
<dbReference type="EMBL" id="AJWK01019115">
    <property type="status" value="NOT_ANNOTATED_CDS"/>
    <property type="molecule type" value="Genomic_DNA"/>
</dbReference>
<dbReference type="VEuPathDB" id="VectorBase:LLONM1_005126"/>
<dbReference type="GO" id="GO:0042811">
    <property type="term" value="P:pheromone biosynthetic process"/>
    <property type="evidence" value="ECO:0007669"/>
    <property type="project" value="UniProtKB-ARBA"/>
</dbReference>
<keyword evidence="2" id="KW-0808">Transferase</keyword>
<dbReference type="GO" id="GO:0004337">
    <property type="term" value="F:(2E,6E)-farnesyl diphosphate synthase activity"/>
    <property type="evidence" value="ECO:0007669"/>
    <property type="project" value="TreeGrafter"/>
</dbReference>
<evidence type="ECO:0000313" key="7">
    <source>
        <dbReference type="Proteomes" id="UP000092461"/>
    </source>
</evidence>
<dbReference type="PANTHER" id="PTHR11525">
    <property type="entry name" value="FARNESYL-PYROPHOSPHATE SYNTHETASE"/>
    <property type="match status" value="1"/>
</dbReference>
<keyword evidence="4" id="KW-0460">Magnesium</keyword>
<dbReference type="GO" id="GO:0046872">
    <property type="term" value="F:metal ion binding"/>
    <property type="evidence" value="ECO:0007669"/>
    <property type="project" value="UniProtKB-KW"/>
</dbReference>
<comment type="pathway">
    <text evidence="5">Pheromone biosynthesis.</text>
</comment>
<accession>A0A1B0CMR1</accession>
<name>A0A1B0CMR1_LUTLO</name>
<dbReference type="VEuPathDB" id="VectorBase:LLONM1_009621"/>
<dbReference type="EnsemblMetazoa" id="LLOJ005949-RA">
    <property type="protein sequence ID" value="LLOJ005949-PA"/>
    <property type="gene ID" value="LLOJ005949"/>
</dbReference>